<organism evidence="1 2">
    <name type="scientific">Clitoria ternatea</name>
    <name type="common">Butterfly pea</name>
    <dbReference type="NCBI Taxonomy" id="43366"/>
    <lineage>
        <taxon>Eukaryota</taxon>
        <taxon>Viridiplantae</taxon>
        <taxon>Streptophyta</taxon>
        <taxon>Embryophyta</taxon>
        <taxon>Tracheophyta</taxon>
        <taxon>Spermatophyta</taxon>
        <taxon>Magnoliopsida</taxon>
        <taxon>eudicotyledons</taxon>
        <taxon>Gunneridae</taxon>
        <taxon>Pentapetalae</taxon>
        <taxon>rosids</taxon>
        <taxon>fabids</taxon>
        <taxon>Fabales</taxon>
        <taxon>Fabaceae</taxon>
        <taxon>Papilionoideae</taxon>
        <taxon>50 kb inversion clade</taxon>
        <taxon>NPAAA clade</taxon>
        <taxon>indigoferoid/millettioid clade</taxon>
        <taxon>Phaseoleae</taxon>
        <taxon>Clitoria</taxon>
    </lineage>
</organism>
<protein>
    <submittedName>
        <fullName evidence="1">Uncharacterized protein</fullName>
    </submittedName>
</protein>
<evidence type="ECO:0000313" key="2">
    <source>
        <dbReference type="Proteomes" id="UP001359559"/>
    </source>
</evidence>
<dbReference type="Proteomes" id="UP001359559">
    <property type="component" value="Unassembled WGS sequence"/>
</dbReference>
<accession>A0AAN9Q1H3</accession>
<evidence type="ECO:0000313" key="1">
    <source>
        <dbReference type="EMBL" id="KAK7318981.1"/>
    </source>
</evidence>
<sequence>MVYVIRKAVPLHGGRFTSGPNTDSLGYKEVEELVSLSLACLVESTLLNTTRCQRNRFPCPVCSKTFNRYNNLQILEHPLLFTEAYDLQNGAADEDCKESEEIREMKC</sequence>
<keyword evidence="2" id="KW-1185">Reference proteome</keyword>
<comment type="caution">
    <text evidence="1">The sequence shown here is derived from an EMBL/GenBank/DDBJ whole genome shotgun (WGS) entry which is preliminary data.</text>
</comment>
<name>A0AAN9Q1H3_CLITE</name>
<gene>
    <name evidence="1" type="ORF">RJT34_03690</name>
</gene>
<proteinExistence type="predicted"/>
<dbReference type="EMBL" id="JAYKXN010000001">
    <property type="protein sequence ID" value="KAK7318981.1"/>
    <property type="molecule type" value="Genomic_DNA"/>
</dbReference>
<reference evidence="1 2" key="1">
    <citation type="submission" date="2024-01" db="EMBL/GenBank/DDBJ databases">
        <title>The genomes of 5 underutilized Papilionoideae crops provide insights into root nodulation and disease resistance.</title>
        <authorList>
            <person name="Yuan L."/>
        </authorList>
    </citation>
    <scope>NUCLEOTIDE SEQUENCE [LARGE SCALE GENOMIC DNA]</scope>
    <source>
        <strain evidence="1">LY-2023</strain>
        <tissue evidence="1">Leaf</tissue>
    </source>
</reference>
<dbReference type="AlphaFoldDB" id="A0AAN9Q1H3"/>